<reference evidence="11" key="1">
    <citation type="journal article" date="2019" name="bioRxiv">
        <title>Genomics, evolutionary history and diagnostics of the Alternaria alternata species group including apple and Asian pear pathotypes.</title>
        <authorList>
            <person name="Armitage A.D."/>
            <person name="Cockerton H.M."/>
            <person name="Sreenivasaprasad S."/>
            <person name="Woodhall J.W."/>
            <person name="Lane C.R."/>
            <person name="Harrison R.J."/>
            <person name="Clarkson J.P."/>
        </authorList>
    </citation>
    <scope>NUCLEOTIDE SEQUENCE [LARGE SCALE GENOMIC DNA]</scope>
    <source>
        <strain evidence="11">RGR 97.0016</strain>
    </source>
</reference>
<evidence type="ECO:0000256" key="3">
    <source>
        <dbReference type="ARBA" id="ARBA00022722"/>
    </source>
</evidence>
<dbReference type="PROSITE" id="PS50994">
    <property type="entry name" value="INTEGRASE"/>
    <property type="match status" value="1"/>
</dbReference>
<dbReference type="AlphaFoldDB" id="A0A4Q4PW94"/>
<evidence type="ECO:0000256" key="2">
    <source>
        <dbReference type="ARBA" id="ARBA00022695"/>
    </source>
</evidence>
<dbReference type="Pfam" id="PF17921">
    <property type="entry name" value="Integrase_H2C2"/>
    <property type="match status" value="1"/>
</dbReference>
<keyword evidence="3" id="KW-0540">Nuclease</keyword>
<keyword evidence="6" id="KW-0694">RNA-binding</keyword>
<evidence type="ECO:0000259" key="9">
    <source>
        <dbReference type="PROSITE" id="PS50994"/>
    </source>
</evidence>
<dbReference type="PANTHER" id="PTHR37984">
    <property type="entry name" value="PROTEIN CBG26694"/>
    <property type="match status" value="1"/>
</dbReference>
<dbReference type="GO" id="GO:0004519">
    <property type="term" value="F:endonuclease activity"/>
    <property type="evidence" value="ECO:0007669"/>
    <property type="project" value="UniProtKB-KW"/>
</dbReference>
<dbReference type="PANTHER" id="PTHR37984:SF5">
    <property type="entry name" value="PROTEIN NYNRIN-LIKE"/>
    <property type="match status" value="1"/>
</dbReference>
<feature type="domain" description="Reverse transcriptase" evidence="8">
    <location>
        <begin position="281"/>
        <end position="476"/>
    </location>
</feature>
<evidence type="ECO:0000313" key="11">
    <source>
        <dbReference type="Proteomes" id="UP000293823"/>
    </source>
</evidence>
<dbReference type="InterPro" id="IPR012337">
    <property type="entry name" value="RNaseH-like_sf"/>
</dbReference>
<dbReference type="GO" id="GO:0003723">
    <property type="term" value="F:RNA binding"/>
    <property type="evidence" value="ECO:0007669"/>
    <property type="project" value="UniProtKB-KW"/>
</dbReference>
<dbReference type="GO" id="GO:0015074">
    <property type="term" value="P:DNA integration"/>
    <property type="evidence" value="ECO:0007669"/>
    <property type="project" value="InterPro"/>
</dbReference>
<dbReference type="Pfam" id="PF17917">
    <property type="entry name" value="RT_RNaseH"/>
    <property type="match status" value="1"/>
</dbReference>
<dbReference type="Gene3D" id="3.30.420.10">
    <property type="entry name" value="Ribonuclease H-like superfamily/Ribonuclease H"/>
    <property type="match status" value="2"/>
</dbReference>
<dbReference type="CDD" id="cd01647">
    <property type="entry name" value="RT_LTR"/>
    <property type="match status" value="1"/>
</dbReference>
<proteinExistence type="predicted"/>
<evidence type="ECO:0000256" key="5">
    <source>
        <dbReference type="ARBA" id="ARBA00022801"/>
    </source>
</evidence>
<gene>
    <name evidence="10" type="ORF">AA0113_g12733</name>
</gene>
<evidence type="ECO:0008006" key="12">
    <source>
        <dbReference type="Google" id="ProtNLM"/>
    </source>
</evidence>
<dbReference type="GO" id="GO:0005634">
    <property type="term" value="C:nucleus"/>
    <property type="evidence" value="ECO:0007669"/>
    <property type="project" value="UniProtKB-ARBA"/>
</dbReference>
<evidence type="ECO:0000256" key="1">
    <source>
        <dbReference type="ARBA" id="ARBA00022679"/>
    </source>
</evidence>
<keyword evidence="7" id="KW-0695">RNA-directed DNA polymerase</keyword>
<dbReference type="GO" id="GO:0003964">
    <property type="term" value="F:RNA-directed DNA polymerase activity"/>
    <property type="evidence" value="ECO:0007669"/>
    <property type="project" value="UniProtKB-KW"/>
</dbReference>
<evidence type="ECO:0000313" key="10">
    <source>
        <dbReference type="EMBL" id="RYO22994.1"/>
    </source>
</evidence>
<dbReference type="InterPro" id="IPR043502">
    <property type="entry name" value="DNA/RNA_pol_sf"/>
</dbReference>
<feature type="domain" description="Integrase catalytic" evidence="9">
    <location>
        <begin position="877"/>
        <end position="995"/>
    </location>
</feature>
<dbReference type="PROSITE" id="PS50878">
    <property type="entry name" value="RT_POL"/>
    <property type="match status" value="1"/>
</dbReference>
<dbReference type="FunFam" id="3.30.70.270:FF:000020">
    <property type="entry name" value="Transposon Tf2-6 polyprotein-like Protein"/>
    <property type="match status" value="1"/>
</dbReference>
<evidence type="ECO:0000256" key="6">
    <source>
        <dbReference type="ARBA" id="ARBA00022884"/>
    </source>
</evidence>
<dbReference type="InterPro" id="IPR001584">
    <property type="entry name" value="Integrase_cat-core"/>
</dbReference>
<comment type="caution">
    <text evidence="10">The sequence shown here is derived from an EMBL/GenBank/DDBJ whole genome shotgun (WGS) entry which is preliminary data.</text>
</comment>
<evidence type="ECO:0000259" key="8">
    <source>
        <dbReference type="PROSITE" id="PS50878"/>
    </source>
</evidence>
<keyword evidence="5" id="KW-0378">Hydrolase</keyword>
<accession>A0A4Q4PW94</accession>
<dbReference type="InterPro" id="IPR036397">
    <property type="entry name" value="RNaseH_sf"/>
</dbReference>
<sequence>MTDSSTKGRWAWRTQLELNTDNNNLPNKATPFSSLCEEIEEDLLAIPDKANYVHYSHQGTIGRTQDGGLVIEDDEGILVIAAEPDMDEEINEILRDLAYLNRAEQQQLRRADKMWNDVGRKVKKGGVNFELATMYKTKDKKVLPVHDSSVIPHAVEGRLDWQERARTRQPPNTDQSWRQFQRFIEDRTAPFLKGTRVTPERLQKMKIAEWLWPREKEMLIEVFHCREAALSFDFPESGRIHPDVVPPVRINTVPHDAWKEGNFPIPRKLRDEVSKMIQERLGRGVLEYSKSPYSNPWFLVKKKDQGYRLINNAQKINGVTVRDANLPPNPDEFSEEFAGCEVVSLIDFFSGYDQVELHESSRPLTAFFTPSHGLVQQCTLPMGTTNSVAEFVRVVTKILQDLIPHACMPYMDDIAVKGPKTNYGGELLELGIRRFIGEHIMNVDKVLRNLEMAGATASGFKSDWCYDSMGVVGYVVDRQGRHPAPKKIQKIAEWPSCTNAKEVRMFLGICVYYRIWIENFARRAAPLFELLRKDSIFCWTIEATASMEDLKYRVTHAPALVSINYDEPLGLIIISVDGSKKGWGAVLQQEDPMGRRRPVRYESGVWAVPERNWDSGKHECKAMLLALKKFRPWIYGVHFIVETDARTLVDQLNRSATDLPGALITRWLALLNMWEFEVRHVEGKKNVVADALSRRPEPEGWTPPEVPEDDVEEFIDKQLGAISLTSNPMSHWDLEFTYRTYAVDLSVLDTLYTDYFRNIATWLLTLKNPDGLSRSELQKLRRAARKFRVIQNILWANASPGRPLRRVVDNVEDQQKIVASLHDESGHRGREGTWRKVWHRYFWPRMFQDVEAFVRTCPQCQLHTAQKFDEELHPTEGPNGPWEWVTMDVVYMPDGLAGKKYMVVARDYMSGYAEARGLTENSSAQVSKFLKEEVFSRWGVPQKLSVDGGPENKSLVEDLCKLYNIQRIVASAFHPQAQGLIERGHKELTGALRKMKGNWVTNLHLTLWADRVTAKRSTGETPVFLMTGREHVLPVELSIPTWQTLPWDTVRDTETLLALRAKQFEHRDERLREAVDRTVRLREEGKEWFDAQASLRPSPMTIGDLVLIKDVLQDIDMSRSKKLLPRWKGPFRITRITDKGTYLIEELDGTPLRATFAGNRLRKFYQRASVELGEILEPNGALDAGELVSEGSPLQYQEDIPLQKQRQGIEVRIPVKQDFRREDFVLYEAEEE</sequence>
<keyword evidence="4" id="KW-0255">Endonuclease</keyword>
<keyword evidence="11" id="KW-1185">Reference proteome</keyword>
<organism evidence="10 11">
    <name type="scientific">Alternaria arborescens</name>
    <dbReference type="NCBI Taxonomy" id="156630"/>
    <lineage>
        <taxon>Eukaryota</taxon>
        <taxon>Fungi</taxon>
        <taxon>Dikarya</taxon>
        <taxon>Ascomycota</taxon>
        <taxon>Pezizomycotina</taxon>
        <taxon>Dothideomycetes</taxon>
        <taxon>Pleosporomycetidae</taxon>
        <taxon>Pleosporales</taxon>
        <taxon>Pleosporineae</taxon>
        <taxon>Pleosporaceae</taxon>
        <taxon>Alternaria</taxon>
        <taxon>Alternaria sect. Alternaria</taxon>
    </lineage>
</organism>
<dbReference type="InterPro" id="IPR041373">
    <property type="entry name" value="RT_RNaseH"/>
</dbReference>
<dbReference type="Pfam" id="PF00078">
    <property type="entry name" value="RVT_1"/>
    <property type="match status" value="1"/>
</dbReference>
<dbReference type="Gene3D" id="3.30.70.270">
    <property type="match status" value="2"/>
</dbReference>
<keyword evidence="2" id="KW-0548">Nucleotidyltransferase</keyword>
<dbReference type="InterPro" id="IPR043128">
    <property type="entry name" value="Rev_trsase/Diguanyl_cyclase"/>
</dbReference>
<dbReference type="GO" id="GO:0016787">
    <property type="term" value="F:hydrolase activity"/>
    <property type="evidence" value="ECO:0007669"/>
    <property type="project" value="UniProtKB-KW"/>
</dbReference>
<protein>
    <recommendedName>
        <fullName evidence="12">Integrase catalytic domain-containing protein</fullName>
    </recommendedName>
</protein>
<name>A0A4Q4PW94_9PLEO</name>
<dbReference type="CDD" id="cd09274">
    <property type="entry name" value="RNase_HI_RT_Ty3"/>
    <property type="match status" value="1"/>
</dbReference>
<dbReference type="Proteomes" id="UP000293823">
    <property type="component" value="Unassembled WGS sequence"/>
</dbReference>
<dbReference type="InterPro" id="IPR050951">
    <property type="entry name" value="Retrovirus_Pol_polyprotein"/>
</dbReference>
<dbReference type="EMBL" id="PEJP01000125">
    <property type="protein sequence ID" value="RYO22994.1"/>
    <property type="molecule type" value="Genomic_DNA"/>
</dbReference>
<dbReference type="Gene3D" id="3.10.10.10">
    <property type="entry name" value="HIV Type 1 Reverse Transcriptase, subunit A, domain 1"/>
    <property type="match status" value="1"/>
</dbReference>
<evidence type="ECO:0000256" key="4">
    <source>
        <dbReference type="ARBA" id="ARBA00022759"/>
    </source>
</evidence>
<evidence type="ECO:0000256" key="7">
    <source>
        <dbReference type="ARBA" id="ARBA00022918"/>
    </source>
</evidence>
<dbReference type="SUPFAM" id="SSF56672">
    <property type="entry name" value="DNA/RNA polymerases"/>
    <property type="match status" value="1"/>
</dbReference>
<dbReference type="InterPro" id="IPR000477">
    <property type="entry name" value="RT_dom"/>
</dbReference>
<keyword evidence="1" id="KW-0808">Transferase</keyword>
<dbReference type="OrthoDB" id="3691706at2759"/>
<dbReference type="Gene3D" id="1.10.340.70">
    <property type="match status" value="1"/>
</dbReference>
<dbReference type="InterPro" id="IPR041588">
    <property type="entry name" value="Integrase_H2C2"/>
</dbReference>
<dbReference type="SUPFAM" id="SSF53098">
    <property type="entry name" value="Ribonuclease H-like"/>
    <property type="match status" value="1"/>
</dbReference>